<dbReference type="InterPro" id="IPR050812">
    <property type="entry name" value="Preph/Arog_dehydrog"/>
</dbReference>
<dbReference type="GO" id="GO:0070403">
    <property type="term" value="F:NAD+ binding"/>
    <property type="evidence" value="ECO:0007669"/>
    <property type="project" value="InterPro"/>
</dbReference>
<dbReference type="EMBL" id="MLBF01000026">
    <property type="protein sequence ID" value="OLN30206.1"/>
    <property type="molecule type" value="Genomic_DNA"/>
</dbReference>
<name>A0A1Q8QSA6_9FIRM</name>
<dbReference type="Pfam" id="PF02153">
    <property type="entry name" value="PDH_N"/>
    <property type="match status" value="1"/>
</dbReference>
<dbReference type="PROSITE" id="PS51176">
    <property type="entry name" value="PDH_ADH"/>
    <property type="match status" value="1"/>
</dbReference>
<evidence type="ECO:0000313" key="6">
    <source>
        <dbReference type="Proteomes" id="UP000186102"/>
    </source>
</evidence>
<dbReference type="OrthoDB" id="9802008at2"/>
<dbReference type="Pfam" id="PF20463">
    <property type="entry name" value="PDH_C"/>
    <property type="match status" value="1"/>
</dbReference>
<evidence type="ECO:0000259" key="4">
    <source>
        <dbReference type="PROSITE" id="PS51176"/>
    </source>
</evidence>
<comment type="pathway">
    <text evidence="3">Amino-acid biosynthesis.</text>
</comment>
<evidence type="ECO:0000256" key="1">
    <source>
        <dbReference type="ARBA" id="ARBA00007964"/>
    </source>
</evidence>
<proteinExistence type="inferred from homology"/>
<dbReference type="STRING" id="1888891.DSOL_3149"/>
<dbReference type="SUPFAM" id="SSF51735">
    <property type="entry name" value="NAD(P)-binding Rossmann-fold domains"/>
    <property type="match status" value="1"/>
</dbReference>
<dbReference type="InterPro" id="IPR003099">
    <property type="entry name" value="Prephen_DH"/>
</dbReference>
<dbReference type="SUPFAM" id="SSF48179">
    <property type="entry name" value="6-phosphogluconate dehydrogenase C-terminal domain-like"/>
    <property type="match status" value="1"/>
</dbReference>
<protein>
    <recommendedName>
        <fullName evidence="4">Prephenate/arogenate dehydrogenase domain-containing protein</fullName>
    </recommendedName>
</protein>
<accession>A0A1Q8QSA6</accession>
<dbReference type="GO" id="GO:0006571">
    <property type="term" value="P:tyrosine biosynthetic process"/>
    <property type="evidence" value="ECO:0007669"/>
    <property type="project" value="InterPro"/>
</dbReference>
<evidence type="ECO:0000256" key="2">
    <source>
        <dbReference type="ARBA" id="ARBA00023002"/>
    </source>
</evidence>
<reference evidence="5 6" key="1">
    <citation type="submission" date="2016-09" db="EMBL/GenBank/DDBJ databases">
        <title>Complete genome of Desulfosporosinus sp. OL.</title>
        <authorList>
            <person name="Mardanov A."/>
            <person name="Beletsky A."/>
            <person name="Panova A."/>
            <person name="Karnachuk O."/>
            <person name="Ravin N."/>
        </authorList>
    </citation>
    <scope>NUCLEOTIDE SEQUENCE [LARGE SCALE GENOMIC DNA]</scope>
    <source>
        <strain evidence="5 6">OL</strain>
    </source>
</reference>
<dbReference type="GO" id="GO:0008977">
    <property type="term" value="F:prephenate dehydrogenase (NAD+) activity"/>
    <property type="evidence" value="ECO:0007669"/>
    <property type="project" value="InterPro"/>
</dbReference>
<comment type="similarity">
    <text evidence="1">Belongs to the prephenate/arogenate dehydrogenase family.</text>
</comment>
<dbReference type="PANTHER" id="PTHR21363">
    <property type="entry name" value="PREPHENATE DEHYDROGENASE"/>
    <property type="match status" value="1"/>
</dbReference>
<dbReference type="InterPro" id="IPR036291">
    <property type="entry name" value="NAD(P)-bd_dom_sf"/>
</dbReference>
<evidence type="ECO:0000256" key="3">
    <source>
        <dbReference type="ARBA" id="ARBA00029440"/>
    </source>
</evidence>
<keyword evidence="2" id="KW-0560">Oxidoreductase</keyword>
<keyword evidence="6" id="KW-1185">Reference proteome</keyword>
<organism evidence="5 6">
    <name type="scientific">Desulfosporosinus metallidurans</name>
    <dbReference type="NCBI Taxonomy" id="1888891"/>
    <lineage>
        <taxon>Bacteria</taxon>
        <taxon>Bacillati</taxon>
        <taxon>Bacillota</taxon>
        <taxon>Clostridia</taxon>
        <taxon>Eubacteriales</taxon>
        <taxon>Desulfitobacteriaceae</taxon>
        <taxon>Desulfosporosinus</taxon>
    </lineage>
</organism>
<sequence length="298" mass="32243">MENLTPGWSGLRVPKACILGLGLIGGSWAGALHLAGWEVFAVDPEKASIDEAVRRGWIKTGWTAMPKFLEVDLVVLALPLQELTKGLDQLVGKIPKGAVVTDVGSLKSEICKKSGTVDQKGTRDFHFVGGHPMTGSEQSGFEVADSELFRGYPYVLTPTADCPRDVVQALVKLVEGFGAKVVFRDPMDHDVDVAMVSHIPHLLAVSLTLATQDAGKEGVSALELAGRSFRELTRIADSSPEMWKEIMVKNADAILGGLTLWEEKIRELRECILQGDGESIAEAFRKAHEVRDASILSS</sequence>
<comment type="caution">
    <text evidence="5">The sequence shown here is derived from an EMBL/GenBank/DDBJ whole genome shotgun (WGS) entry which is preliminary data.</text>
</comment>
<dbReference type="Proteomes" id="UP000186102">
    <property type="component" value="Unassembled WGS sequence"/>
</dbReference>
<feature type="domain" description="Prephenate/arogenate dehydrogenase" evidence="4">
    <location>
        <begin position="14"/>
        <end position="298"/>
    </location>
</feature>
<dbReference type="Gene3D" id="3.40.50.720">
    <property type="entry name" value="NAD(P)-binding Rossmann-like Domain"/>
    <property type="match status" value="1"/>
</dbReference>
<dbReference type="Gene3D" id="1.10.3660.10">
    <property type="entry name" value="6-phosphogluconate dehydrogenase C-terminal like domain"/>
    <property type="match status" value="1"/>
</dbReference>
<dbReference type="AlphaFoldDB" id="A0A1Q8QSA6"/>
<dbReference type="PANTHER" id="PTHR21363:SF0">
    <property type="entry name" value="PREPHENATE DEHYDROGENASE [NADP(+)]"/>
    <property type="match status" value="1"/>
</dbReference>
<dbReference type="InterPro" id="IPR046825">
    <property type="entry name" value="PDH_C"/>
</dbReference>
<dbReference type="RefSeq" id="WP_075365678.1">
    <property type="nucleotide sequence ID" value="NZ_MLBF01000026.1"/>
</dbReference>
<gene>
    <name evidence="5" type="ORF">DSOL_3149</name>
</gene>
<evidence type="ECO:0000313" key="5">
    <source>
        <dbReference type="EMBL" id="OLN30206.1"/>
    </source>
</evidence>
<dbReference type="InterPro" id="IPR008927">
    <property type="entry name" value="6-PGluconate_DH-like_C_sf"/>
</dbReference>
<dbReference type="GO" id="GO:0004665">
    <property type="term" value="F:prephenate dehydrogenase (NADP+) activity"/>
    <property type="evidence" value="ECO:0007669"/>
    <property type="project" value="InterPro"/>
</dbReference>
<dbReference type="InterPro" id="IPR046826">
    <property type="entry name" value="PDH_N"/>
</dbReference>